<gene>
    <name evidence="4" type="ORF">GCM10025868_20870</name>
</gene>
<keyword evidence="1" id="KW-0678">Repressor</keyword>
<dbReference type="PANTHER" id="PTHR30363">
    <property type="entry name" value="HTH-TYPE TRANSCRIPTIONAL REGULATOR SRLR-RELATED"/>
    <property type="match status" value="1"/>
</dbReference>
<accession>A0ABQ6JJ00</accession>
<dbReference type="SMART" id="SM01134">
    <property type="entry name" value="DeoRC"/>
    <property type="match status" value="1"/>
</dbReference>
<name>A0ABQ6JJ00_9ACTN</name>
<reference evidence="5" key="1">
    <citation type="journal article" date="2019" name="Int. J. Syst. Evol. Microbiol.">
        <title>The Global Catalogue of Microorganisms (GCM) 10K type strain sequencing project: providing services to taxonomists for standard genome sequencing and annotation.</title>
        <authorList>
            <consortium name="The Broad Institute Genomics Platform"/>
            <consortium name="The Broad Institute Genome Sequencing Center for Infectious Disease"/>
            <person name="Wu L."/>
            <person name="Ma J."/>
        </authorList>
    </citation>
    <scope>NUCLEOTIDE SEQUENCE [LARGE SCALE GENOMIC DNA]</scope>
    <source>
        <strain evidence="5">NBRC 108730</strain>
    </source>
</reference>
<dbReference type="EMBL" id="BSUZ01000001">
    <property type="protein sequence ID" value="GMA86837.1"/>
    <property type="molecule type" value="Genomic_DNA"/>
</dbReference>
<sequence>MAEALPADRPITVLTASVPLAAAISGQPHLTVILLGGRVRPNTLAVVGASVTAMLGRYVVDLAILGANGISLTHGLTTPDPAVADVKTQAIRSSRRRVLVGVHSKFGISAFCRFGEPARPRDRDHRRRPAPGPGAPLPGPGAARHPRLTLNR</sequence>
<evidence type="ECO:0000259" key="3">
    <source>
        <dbReference type="Pfam" id="PF00455"/>
    </source>
</evidence>
<dbReference type="Pfam" id="PF00455">
    <property type="entry name" value="DeoRC"/>
    <property type="match status" value="1"/>
</dbReference>
<dbReference type="InterPro" id="IPR037171">
    <property type="entry name" value="NagB/RpiA_transferase-like"/>
</dbReference>
<dbReference type="Proteomes" id="UP001157017">
    <property type="component" value="Unassembled WGS sequence"/>
</dbReference>
<feature type="region of interest" description="Disordered" evidence="2">
    <location>
        <begin position="117"/>
        <end position="152"/>
    </location>
</feature>
<dbReference type="SUPFAM" id="SSF100950">
    <property type="entry name" value="NagB/RpiA/CoA transferase-like"/>
    <property type="match status" value="1"/>
</dbReference>
<dbReference type="PANTHER" id="PTHR30363:SF4">
    <property type="entry name" value="GLYCEROL-3-PHOSPHATE REGULON REPRESSOR"/>
    <property type="match status" value="1"/>
</dbReference>
<protein>
    <recommendedName>
        <fullName evidence="3">DeoR-like transcriptional repressor C-terminal sensor domain-containing protein</fullName>
    </recommendedName>
</protein>
<organism evidence="4 5">
    <name type="scientific">Angustibacter aerolatus</name>
    <dbReference type="NCBI Taxonomy" id="1162965"/>
    <lineage>
        <taxon>Bacteria</taxon>
        <taxon>Bacillati</taxon>
        <taxon>Actinomycetota</taxon>
        <taxon>Actinomycetes</taxon>
        <taxon>Kineosporiales</taxon>
        <taxon>Kineosporiaceae</taxon>
    </lineage>
</organism>
<dbReference type="InterPro" id="IPR014036">
    <property type="entry name" value="DeoR-like_C"/>
</dbReference>
<evidence type="ECO:0000256" key="1">
    <source>
        <dbReference type="ARBA" id="ARBA00022491"/>
    </source>
</evidence>
<comment type="caution">
    <text evidence="4">The sequence shown here is derived from an EMBL/GenBank/DDBJ whole genome shotgun (WGS) entry which is preliminary data.</text>
</comment>
<keyword evidence="5" id="KW-1185">Reference proteome</keyword>
<evidence type="ECO:0000256" key="2">
    <source>
        <dbReference type="SAM" id="MobiDB-lite"/>
    </source>
</evidence>
<proteinExistence type="predicted"/>
<feature type="domain" description="DeoR-like transcriptional repressor C-terminal sensor" evidence="3">
    <location>
        <begin position="1"/>
        <end position="116"/>
    </location>
</feature>
<dbReference type="InterPro" id="IPR050313">
    <property type="entry name" value="Carb_Metab_HTH_regulators"/>
</dbReference>
<evidence type="ECO:0000313" key="5">
    <source>
        <dbReference type="Proteomes" id="UP001157017"/>
    </source>
</evidence>
<evidence type="ECO:0000313" key="4">
    <source>
        <dbReference type="EMBL" id="GMA86837.1"/>
    </source>
</evidence>
<feature type="compositionally biased region" description="Pro residues" evidence="2">
    <location>
        <begin position="130"/>
        <end position="139"/>
    </location>
</feature>